<dbReference type="OrthoDB" id="2528927at2"/>
<dbReference type="AlphaFoldDB" id="A0A5C4T278"/>
<keyword evidence="3" id="KW-1185">Reference proteome</keyword>
<evidence type="ECO:0000313" key="2">
    <source>
        <dbReference type="EMBL" id="TNJ62229.1"/>
    </source>
</evidence>
<gene>
    <name evidence="2" type="ORF">FE784_31575</name>
</gene>
<reference evidence="2 3" key="1">
    <citation type="submission" date="2019-05" db="EMBL/GenBank/DDBJ databases">
        <title>We sequenced the genome of Paenibacillus hemerocallicola KCTC 33185 for further insight into its adaptation and study the phylogeny of Paenibacillus.</title>
        <authorList>
            <person name="Narsing Rao M.P."/>
        </authorList>
    </citation>
    <scope>NUCLEOTIDE SEQUENCE [LARGE SCALE GENOMIC DNA]</scope>
    <source>
        <strain evidence="2 3">KCTC 33185</strain>
    </source>
</reference>
<accession>A0A5C4T278</accession>
<comment type="caution">
    <text evidence="2">The sequence shown here is derived from an EMBL/GenBank/DDBJ whole genome shotgun (WGS) entry which is preliminary data.</text>
</comment>
<evidence type="ECO:0000313" key="3">
    <source>
        <dbReference type="Proteomes" id="UP000307943"/>
    </source>
</evidence>
<name>A0A5C4T278_9BACL</name>
<dbReference type="Pfam" id="PF04909">
    <property type="entry name" value="Amidohydro_2"/>
    <property type="match status" value="1"/>
</dbReference>
<evidence type="ECO:0000259" key="1">
    <source>
        <dbReference type="Pfam" id="PF04909"/>
    </source>
</evidence>
<organism evidence="2 3">
    <name type="scientific">Paenibacillus hemerocallicola</name>
    <dbReference type="NCBI Taxonomy" id="1172614"/>
    <lineage>
        <taxon>Bacteria</taxon>
        <taxon>Bacillati</taxon>
        <taxon>Bacillota</taxon>
        <taxon>Bacilli</taxon>
        <taxon>Bacillales</taxon>
        <taxon>Paenibacillaceae</taxon>
        <taxon>Paenibacillus</taxon>
    </lineage>
</organism>
<dbReference type="Proteomes" id="UP000307943">
    <property type="component" value="Unassembled WGS sequence"/>
</dbReference>
<dbReference type="GO" id="GO:0016787">
    <property type="term" value="F:hydrolase activity"/>
    <property type="evidence" value="ECO:0007669"/>
    <property type="project" value="InterPro"/>
</dbReference>
<dbReference type="SUPFAM" id="SSF51556">
    <property type="entry name" value="Metallo-dependent hydrolases"/>
    <property type="match status" value="1"/>
</dbReference>
<dbReference type="InterPro" id="IPR032466">
    <property type="entry name" value="Metal_Hydrolase"/>
</dbReference>
<sequence>MRIIDAHNHPDWYGHNVDKVLADMERHGIERTWMLSWEAPRDEYDPAYNAVMPDYDGIGPISFARCAAYAEAYPDKFVLGYAPDPRLPDAIDRLKMAIDLYGVRVYGELKLRMTYDNPDALRMFRFCGEKGLPVVVHIDYEFDTGSRYPRPNWWYGGGIEAFERAVRACPGTVFLGHAPGFWAHISGDDLHDKTAYPSGPVLPGGKVEEMLRKYPNLHCDISAGSGVHALGRDREHARRFLLEFQDRVLYGRDYFDNRHQEFLNSLGLPGEVLAKIYAGNALRLVPVD</sequence>
<protein>
    <recommendedName>
        <fullName evidence="1">Amidohydrolase-related domain-containing protein</fullName>
    </recommendedName>
</protein>
<feature type="domain" description="Amidohydrolase-related" evidence="1">
    <location>
        <begin position="4"/>
        <end position="286"/>
    </location>
</feature>
<dbReference type="EMBL" id="VDCQ01000063">
    <property type="protein sequence ID" value="TNJ62229.1"/>
    <property type="molecule type" value="Genomic_DNA"/>
</dbReference>
<proteinExistence type="predicted"/>
<dbReference type="InterPro" id="IPR006680">
    <property type="entry name" value="Amidohydro-rel"/>
</dbReference>
<dbReference type="RefSeq" id="WP_139606258.1">
    <property type="nucleotide sequence ID" value="NZ_VDCQ01000063.1"/>
</dbReference>
<dbReference type="Gene3D" id="3.20.20.140">
    <property type="entry name" value="Metal-dependent hydrolases"/>
    <property type="match status" value="1"/>
</dbReference>